<proteinExistence type="predicted"/>
<sequence length="157" mass="17593">MRTKKSFIAITLTVISLFHLSHSHAQSKSNLEEAKKDIAASNAVFHQSFFKNDSSIFINCYTDDACLMAPNSPMACGREGIANFFRAGYNAGARSGKLVTTEIYGDGIEFVTEVGWGQVFDKNGTLIDEAKYLVLWKKTAKGWKMYRDSFSSNWRPK</sequence>
<dbReference type="Proteomes" id="UP000240971">
    <property type="component" value="Unassembled WGS sequence"/>
</dbReference>
<dbReference type="AlphaFoldDB" id="A0A2P8HW02"/>
<dbReference type="OrthoDB" id="9814425at2"/>
<name>A0A2P8HW02_CHINA</name>
<reference evidence="2 3" key="1">
    <citation type="submission" date="2018-03" db="EMBL/GenBank/DDBJ databases">
        <title>Genomic Encyclopedia of Archaeal and Bacterial Type Strains, Phase II (KMG-II): from individual species to whole genera.</title>
        <authorList>
            <person name="Goeker M."/>
        </authorList>
    </citation>
    <scope>NUCLEOTIDE SEQUENCE [LARGE SCALE GENOMIC DNA]</scope>
    <source>
        <strain evidence="2 3">DSM 24859</strain>
    </source>
</reference>
<keyword evidence="1" id="KW-0732">Signal</keyword>
<organism evidence="2 3">
    <name type="scientific">Chitinophaga niastensis</name>
    <dbReference type="NCBI Taxonomy" id="536980"/>
    <lineage>
        <taxon>Bacteria</taxon>
        <taxon>Pseudomonadati</taxon>
        <taxon>Bacteroidota</taxon>
        <taxon>Chitinophagia</taxon>
        <taxon>Chitinophagales</taxon>
        <taxon>Chitinophagaceae</taxon>
        <taxon>Chitinophaga</taxon>
    </lineage>
</organism>
<dbReference type="SUPFAM" id="SSF54427">
    <property type="entry name" value="NTF2-like"/>
    <property type="match status" value="1"/>
</dbReference>
<feature type="chain" id="PRO_5015118535" evidence="1">
    <location>
        <begin position="26"/>
        <end position="157"/>
    </location>
</feature>
<accession>A0A2P8HW02</accession>
<evidence type="ECO:0000313" key="2">
    <source>
        <dbReference type="EMBL" id="PSL50348.1"/>
    </source>
</evidence>
<protein>
    <submittedName>
        <fullName evidence="2">Ketosteroid isomerase-like protein</fullName>
    </submittedName>
</protein>
<keyword evidence="2" id="KW-0413">Isomerase</keyword>
<dbReference type="Gene3D" id="3.10.450.50">
    <property type="match status" value="1"/>
</dbReference>
<keyword evidence="3" id="KW-1185">Reference proteome</keyword>
<dbReference type="EMBL" id="PYAW01000001">
    <property type="protein sequence ID" value="PSL50348.1"/>
    <property type="molecule type" value="Genomic_DNA"/>
</dbReference>
<evidence type="ECO:0000256" key="1">
    <source>
        <dbReference type="SAM" id="SignalP"/>
    </source>
</evidence>
<dbReference type="GO" id="GO:0016853">
    <property type="term" value="F:isomerase activity"/>
    <property type="evidence" value="ECO:0007669"/>
    <property type="project" value="UniProtKB-KW"/>
</dbReference>
<dbReference type="RefSeq" id="WP_106527499.1">
    <property type="nucleotide sequence ID" value="NZ_PYAW01000001.1"/>
</dbReference>
<comment type="caution">
    <text evidence="2">The sequence shown here is derived from an EMBL/GenBank/DDBJ whole genome shotgun (WGS) entry which is preliminary data.</text>
</comment>
<feature type="signal peptide" evidence="1">
    <location>
        <begin position="1"/>
        <end position="25"/>
    </location>
</feature>
<evidence type="ECO:0000313" key="3">
    <source>
        <dbReference type="Proteomes" id="UP000240971"/>
    </source>
</evidence>
<gene>
    <name evidence="2" type="ORF">CLV51_1011693</name>
</gene>
<dbReference type="InterPro" id="IPR032710">
    <property type="entry name" value="NTF2-like_dom_sf"/>
</dbReference>